<proteinExistence type="predicted"/>
<dbReference type="KEGG" id="ovi:T265_08079"/>
<protein>
    <submittedName>
        <fullName evidence="2">Uncharacterized protein</fullName>
    </submittedName>
</protein>
<evidence type="ECO:0000313" key="3">
    <source>
        <dbReference type="Proteomes" id="UP000054324"/>
    </source>
</evidence>
<keyword evidence="3" id="KW-1185">Reference proteome</keyword>
<feature type="region of interest" description="Disordered" evidence="1">
    <location>
        <begin position="59"/>
        <end position="87"/>
    </location>
</feature>
<evidence type="ECO:0000313" key="2">
    <source>
        <dbReference type="EMBL" id="KER24236.1"/>
    </source>
</evidence>
<dbReference type="RefSeq" id="XP_009172038.1">
    <property type="nucleotide sequence ID" value="XM_009173774.1"/>
</dbReference>
<dbReference type="AlphaFoldDB" id="A0A074ZAD8"/>
<dbReference type="CTD" id="20322258"/>
<reference evidence="2 3" key="1">
    <citation type="submission" date="2013-11" db="EMBL/GenBank/DDBJ databases">
        <title>Opisthorchis viverrini - life in the bile duct.</title>
        <authorList>
            <person name="Young N.D."/>
            <person name="Nagarajan N."/>
            <person name="Lin S.J."/>
            <person name="Korhonen P.K."/>
            <person name="Jex A.R."/>
            <person name="Hall R.S."/>
            <person name="Safavi-Hemami H."/>
            <person name="Kaewkong W."/>
            <person name="Bertrand D."/>
            <person name="Gao S."/>
            <person name="Seet Q."/>
            <person name="Wongkham S."/>
            <person name="Teh B.T."/>
            <person name="Wongkham C."/>
            <person name="Intapan P.M."/>
            <person name="Maleewong W."/>
            <person name="Yang X."/>
            <person name="Hu M."/>
            <person name="Wang Z."/>
            <person name="Hofmann A."/>
            <person name="Sternberg P.W."/>
            <person name="Tan P."/>
            <person name="Wang J."/>
            <person name="Gasser R.B."/>
        </authorList>
    </citation>
    <scope>NUCLEOTIDE SEQUENCE [LARGE SCALE GENOMIC DNA]</scope>
</reference>
<dbReference type="EMBL" id="KL596818">
    <property type="protein sequence ID" value="KER24236.1"/>
    <property type="molecule type" value="Genomic_DNA"/>
</dbReference>
<name>A0A074ZAD8_OPIVI</name>
<organism evidence="2 3">
    <name type="scientific">Opisthorchis viverrini</name>
    <name type="common">Southeast Asian liver fluke</name>
    <dbReference type="NCBI Taxonomy" id="6198"/>
    <lineage>
        <taxon>Eukaryota</taxon>
        <taxon>Metazoa</taxon>
        <taxon>Spiralia</taxon>
        <taxon>Lophotrochozoa</taxon>
        <taxon>Platyhelminthes</taxon>
        <taxon>Trematoda</taxon>
        <taxon>Digenea</taxon>
        <taxon>Opisthorchiida</taxon>
        <taxon>Opisthorchiata</taxon>
        <taxon>Opisthorchiidae</taxon>
        <taxon>Opisthorchis</taxon>
    </lineage>
</organism>
<gene>
    <name evidence="2" type="ORF">T265_08079</name>
</gene>
<evidence type="ECO:0000256" key="1">
    <source>
        <dbReference type="SAM" id="MobiDB-lite"/>
    </source>
</evidence>
<dbReference type="GeneID" id="20322258"/>
<dbReference type="Proteomes" id="UP000054324">
    <property type="component" value="Unassembled WGS sequence"/>
</dbReference>
<accession>A0A074ZAD8</accession>
<sequence length="87" mass="9478">MEKRKPNTGIPRVFCIPGAKVLWAKLRLNAVSASHSTDWSFRGQCVRRCCALSGMSANQNQELHSPDNAAGSDRSATAGKPMNFMGR</sequence>